<organism evidence="7 8">
    <name type="scientific">Phreatobacter stygius</name>
    <dbReference type="NCBI Taxonomy" id="1940610"/>
    <lineage>
        <taxon>Bacteria</taxon>
        <taxon>Pseudomonadati</taxon>
        <taxon>Pseudomonadota</taxon>
        <taxon>Alphaproteobacteria</taxon>
        <taxon>Hyphomicrobiales</taxon>
        <taxon>Phreatobacteraceae</taxon>
        <taxon>Phreatobacter</taxon>
    </lineage>
</organism>
<protein>
    <submittedName>
        <fullName evidence="7">Branched-chain amino acid ABC transporter permease</fullName>
    </submittedName>
</protein>
<keyword evidence="5 6" id="KW-0472">Membrane</keyword>
<dbReference type="GO" id="GO:0015658">
    <property type="term" value="F:branched-chain amino acid transmembrane transporter activity"/>
    <property type="evidence" value="ECO:0007669"/>
    <property type="project" value="InterPro"/>
</dbReference>
<dbReference type="InterPro" id="IPR043428">
    <property type="entry name" value="LivM-like"/>
</dbReference>
<dbReference type="OrthoDB" id="9814461at2"/>
<feature type="transmembrane region" description="Helical" evidence="6">
    <location>
        <begin position="224"/>
        <end position="240"/>
    </location>
</feature>
<keyword evidence="4 6" id="KW-1133">Transmembrane helix</keyword>
<dbReference type="EMBL" id="CP039690">
    <property type="protein sequence ID" value="QCI63057.1"/>
    <property type="molecule type" value="Genomic_DNA"/>
</dbReference>
<dbReference type="PANTHER" id="PTHR30482:SF10">
    <property type="entry name" value="HIGH-AFFINITY BRANCHED-CHAIN AMINO ACID TRANSPORT PROTEIN BRAE"/>
    <property type="match status" value="1"/>
</dbReference>
<evidence type="ECO:0000256" key="4">
    <source>
        <dbReference type="ARBA" id="ARBA00022989"/>
    </source>
</evidence>
<gene>
    <name evidence="7" type="ORF">E8M01_01655</name>
</gene>
<accession>A0A4D7B4W0</accession>
<evidence type="ECO:0000313" key="8">
    <source>
        <dbReference type="Proteomes" id="UP000298781"/>
    </source>
</evidence>
<evidence type="ECO:0000256" key="2">
    <source>
        <dbReference type="ARBA" id="ARBA00022475"/>
    </source>
</evidence>
<evidence type="ECO:0000256" key="6">
    <source>
        <dbReference type="SAM" id="Phobius"/>
    </source>
</evidence>
<dbReference type="CDD" id="cd06581">
    <property type="entry name" value="TM_PBP1_LivM_like"/>
    <property type="match status" value="1"/>
</dbReference>
<proteinExistence type="predicted"/>
<feature type="transmembrane region" description="Helical" evidence="6">
    <location>
        <begin position="195"/>
        <end position="218"/>
    </location>
</feature>
<evidence type="ECO:0000256" key="1">
    <source>
        <dbReference type="ARBA" id="ARBA00004651"/>
    </source>
</evidence>
<evidence type="ECO:0000313" key="7">
    <source>
        <dbReference type="EMBL" id="QCI63057.1"/>
    </source>
</evidence>
<comment type="subcellular location">
    <subcellularLocation>
        <location evidence="1">Cell membrane</location>
        <topology evidence="1">Multi-pass membrane protein</topology>
    </subcellularLocation>
</comment>
<feature type="transmembrane region" description="Helical" evidence="6">
    <location>
        <begin position="69"/>
        <end position="91"/>
    </location>
</feature>
<feature type="transmembrane region" description="Helical" evidence="6">
    <location>
        <begin position="37"/>
        <end position="57"/>
    </location>
</feature>
<reference evidence="7 8" key="1">
    <citation type="submission" date="2019-04" db="EMBL/GenBank/DDBJ databases">
        <title>Phreatobacter aquaticus sp. nov.</title>
        <authorList>
            <person name="Choi A."/>
        </authorList>
    </citation>
    <scope>NUCLEOTIDE SEQUENCE [LARGE SCALE GENOMIC DNA]</scope>
    <source>
        <strain evidence="7 8">KCTC 52518</strain>
    </source>
</reference>
<dbReference type="PANTHER" id="PTHR30482">
    <property type="entry name" value="HIGH-AFFINITY BRANCHED-CHAIN AMINO ACID TRANSPORT SYSTEM PERMEASE"/>
    <property type="match status" value="1"/>
</dbReference>
<dbReference type="KEGG" id="pstg:E8M01_01655"/>
<keyword evidence="8" id="KW-1185">Reference proteome</keyword>
<sequence length="325" mass="34191">MTGLLSYFIFFATIASIFAIATLGLNLQWGQCGQFNAGVVGFIAVGAYTQAILTVPANPEFVSGIQLPFPLALIASMAATVVIATVIGLATIRLRTDYLALATFGIAATIQLLLMNLDPVTGGGRGMPGVPRPFAFLPPLSFAAIYLAMAGGAMILSYVALERLVRSPWGRVLRAIRDDETAAASLGKSVEAFRLTAFVIGAAFMGLAGALYASFIGYVSPFDFLPIMTFQVWAMLIVGGSGSNRGAIVGAFLVWALWSLSGVAVVSFLPTRLQTQGGAIQAIMIGTLLIGTLILRPNGLIGSDARPGALTRRKLRSLKQNGRRT</sequence>
<feature type="transmembrane region" description="Helical" evidence="6">
    <location>
        <begin position="137"/>
        <end position="161"/>
    </location>
</feature>
<feature type="transmembrane region" description="Helical" evidence="6">
    <location>
        <begin position="275"/>
        <end position="295"/>
    </location>
</feature>
<dbReference type="InterPro" id="IPR001851">
    <property type="entry name" value="ABC_transp_permease"/>
</dbReference>
<dbReference type="AlphaFoldDB" id="A0A4D7B4W0"/>
<dbReference type="Proteomes" id="UP000298781">
    <property type="component" value="Chromosome"/>
</dbReference>
<name>A0A4D7B4W0_9HYPH</name>
<feature type="transmembrane region" description="Helical" evidence="6">
    <location>
        <begin position="247"/>
        <end position="269"/>
    </location>
</feature>
<keyword evidence="3 6" id="KW-0812">Transmembrane</keyword>
<feature type="transmembrane region" description="Helical" evidence="6">
    <location>
        <begin position="6"/>
        <end position="25"/>
    </location>
</feature>
<evidence type="ECO:0000256" key="3">
    <source>
        <dbReference type="ARBA" id="ARBA00022692"/>
    </source>
</evidence>
<dbReference type="RefSeq" id="WP_136958520.1">
    <property type="nucleotide sequence ID" value="NZ_CP039690.1"/>
</dbReference>
<dbReference type="GO" id="GO:0005886">
    <property type="term" value="C:plasma membrane"/>
    <property type="evidence" value="ECO:0007669"/>
    <property type="project" value="UniProtKB-SubCell"/>
</dbReference>
<evidence type="ECO:0000256" key="5">
    <source>
        <dbReference type="ARBA" id="ARBA00023136"/>
    </source>
</evidence>
<dbReference type="Pfam" id="PF02653">
    <property type="entry name" value="BPD_transp_2"/>
    <property type="match status" value="1"/>
</dbReference>
<keyword evidence="2" id="KW-1003">Cell membrane</keyword>
<feature type="transmembrane region" description="Helical" evidence="6">
    <location>
        <begin position="98"/>
        <end position="117"/>
    </location>
</feature>